<dbReference type="Proteomes" id="UP001500713">
    <property type="component" value="Unassembled WGS sequence"/>
</dbReference>
<evidence type="ECO:0000313" key="2">
    <source>
        <dbReference type="EMBL" id="GAA0467404.1"/>
    </source>
</evidence>
<evidence type="ECO:0000259" key="1">
    <source>
        <dbReference type="PROSITE" id="PS51819"/>
    </source>
</evidence>
<dbReference type="CDD" id="cd07247">
    <property type="entry name" value="SgaA_N_like"/>
    <property type="match status" value="1"/>
</dbReference>
<dbReference type="EMBL" id="BAAAEM010000002">
    <property type="protein sequence ID" value="GAA0467404.1"/>
    <property type="molecule type" value="Genomic_DNA"/>
</dbReference>
<dbReference type="InterPro" id="IPR037523">
    <property type="entry name" value="VOC_core"/>
</dbReference>
<dbReference type="Pfam" id="PF00903">
    <property type="entry name" value="Glyoxalase"/>
    <property type="match status" value="1"/>
</dbReference>
<dbReference type="RefSeq" id="WP_229953935.1">
    <property type="nucleotide sequence ID" value="NZ_BAAAEM010000002.1"/>
</dbReference>
<organism evidence="2 3">
    <name type="scientific">Parasphingorhabdus litoris</name>
    <dbReference type="NCBI Taxonomy" id="394733"/>
    <lineage>
        <taxon>Bacteria</taxon>
        <taxon>Pseudomonadati</taxon>
        <taxon>Pseudomonadota</taxon>
        <taxon>Alphaproteobacteria</taxon>
        <taxon>Sphingomonadales</taxon>
        <taxon>Sphingomonadaceae</taxon>
        <taxon>Parasphingorhabdus</taxon>
    </lineage>
</organism>
<protein>
    <submittedName>
        <fullName evidence="2">VOC family protein</fullName>
    </submittedName>
</protein>
<dbReference type="InterPro" id="IPR004360">
    <property type="entry name" value="Glyas_Fos-R_dOase_dom"/>
</dbReference>
<dbReference type="SUPFAM" id="SSF54593">
    <property type="entry name" value="Glyoxalase/Bleomycin resistance protein/Dihydroxybiphenyl dioxygenase"/>
    <property type="match status" value="1"/>
</dbReference>
<dbReference type="InterPro" id="IPR029068">
    <property type="entry name" value="Glyas_Bleomycin-R_OHBP_Dase"/>
</dbReference>
<gene>
    <name evidence="2" type="ORF">GCM10009096_05230</name>
</gene>
<feature type="domain" description="VOC" evidence="1">
    <location>
        <begin position="8"/>
        <end position="123"/>
    </location>
</feature>
<dbReference type="InterPro" id="IPR052164">
    <property type="entry name" value="Anthracycline_SecMetBiosynth"/>
</dbReference>
<dbReference type="PANTHER" id="PTHR33993">
    <property type="entry name" value="GLYOXALASE-RELATED"/>
    <property type="match status" value="1"/>
</dbReference>
<dbReference type="PROSITE" id="PS51819">
    <property type="entry name" value="VOC"/>
    <property type="match status" value="1"/>
</dbReference>
<comment type="caution">
    <text evidence="2">The sequence shown here is derived from an EMBL/GenBank/DDBJ whole genome shotgun (WGS) entry which is preliminary data.</text>
</comment>
<sequence>MTEVKNNRLVWTEIPVNDLERASSFYETLLEAPLTKNEAGPQPIMMLPYEGENASSGHLYEGKPATEGDGITAHLAVDGYLDDAMERVKKGGGEVVSDVIQIPAGSFFYAKDTEGNSLGIFKN</sequence>
<dbReference type="Gene3D" id="3.10.180.10">
    <property type="entry name" value="2,3-Dihydroxybiphenyl 1,2-Dioxygenase, domain 1"/>
    <property type="match status" value="1"/>
</dbReference>
<name>A0ABP3JYP8_9SPHN</name>
<reference evidence="3" key="1">
    <citation type="journal article" date="2019" name="Int. J. Syst. Evol. Microbiol.">
        <title>The Global Catalogue of Microorganisms (GCM) 10K type strain sequencing project: providing services to taxonomists for standard genome sequencing and annotation.</title>
        <authorList>
            <consortium name="The Broad Institute Genomics Platform"/>
            <consortium name="The Broad Institute Genome Sequencing Center for Infectious Disease"/>
            <person name="Wu L."/>
            <person name="Ma J."/>
        </authorList>
    </citation>
    <scope>NUCLEOTIDE SEQUENCE [LARGE SCALE GENOMIC DNA]</scope>
    <source>
        <strain evidence="3">JCM 14162</strain>
    </source>
</reference>
<proteinExistence type="predicted"/>
<accession>A0ABP3JYP8</accession>
<evidence type="ECO:0000313" key="3">
    <source>
        <dbReference type="Proteomes" id="UP001500713"/>
    </source>
</evidence>
<keyword evidence="3" id="KW-1185">Reference proteome</keyword>